<keyword evidence="1" id="KW-1133">Transmembrane helix</keyword>
<feature type="transmembrane region" description="Helical" evidence="1">
    <location>
        <begin position="194"/>
        <end position="216"/>
    </location>
</feature>
<reference evidence="2 3" key="1">
    <citation type="submission" date="2020-08" db="EMBL/GenBank/DDBJ databases">
        <title>Genomic Encyclopedia of Type Strains, Phase IV (KMG-IV): sequencing the most valuable type-strain genomes for metagenomic binning, comparative biology and taxonomic classification.</title>
        <authorList>
            <person name="Goeker M."/>
        </authorList>
    </citation>
    <scope>NUCLEOTIDE SEQUENCE [LARGE SCALE GENOMIC DNA]</scope>
    <source>
        <strain evidence="2 3">DSM 14552</strain>
    </source>
</reference>
<dbReference type="EMBL" id="JACICY010000015">
    <property type="protein sequence ID" value="MBB3862487.1"/>
    <property type="molecule type" value="Genomic_DNA"/>
</dbReference>
<organism evidence="2 3">
    <name type="scientific">Novosphingobium hassiacum</name>
    <dbReference type="NCBI Taxonomy" id="173676"/>
    <lineage>
        <taxon>Bacteria</taxon>
        <taxon>Pseudomonadati</taxon>
        <taxon>Pseudomonadota</taxon>
        <taxon>Alphaproteobacteria</taxon>
        <taxon>Sphingomonadales</taxon>
        <taxon>Sphingomonadaceae</taxon>
        <taxon>Novosphingobium</taxon>
    </lineage>
</organism>
<accession>A0A7W6EXK7</accession>
<evidence type="ECO:0000313" key="3">
    <source>
        <dbReference type="Proteomes" id="UP000562395"/>
    </source>
</evidence>
<dbReference type="Proteomes" id="UP000562395">
    <property type="component" value="Unassembled WGS sequence"/>
</dbReference>
<feature type="transmembrane region" description="Helical" evidence="1">
    <location>
        <begin position="17"/>
        <end position="34"/>
    </location>
</feature>
<dbReference type="RefSeq" id="WP_183614970.1">
    <property type="nucleotide sequence ID" value="NZ_JACICY010000015.1"/>
</dbReference>
<feature type="transmembrane region" description="Helical" evidence="1">
    <location>
        <begin position="82"/>
        <end position="101"/>
    </location>
</feature>
<dbReference type="Pfam" id="PF07077">
    <property type="entry name" value="DUF1345"/>
    <property type="match status" value="1"/>
</dbReference>
<protein>
    <submittedName>
        <fullName evidence="2">Putative membrane protein</fullName>
    </submittedName>
</protein>
<gene>
    <name evidence="2" type="ORF">GGQ88_003788</name>
</gene>
<comment type="caution">
    <text evidence="2">The sequence shown here is derived from an EMBL/GenBank/DDBJ whole genome shotgun (WGS) entry which is preliminary data.</text>
</comment>
<keyword evidence="1" id="KW-0812">Transmembrane</keyword>
<evidence type="ECO:0000313" key="2">
    <source>
        <dbReference type="EMBL" id="MBB3862487.1"/>
    </source>
</evidence>
<evidence type="ECO:0000256" key="1">
    <source>
        <dbReference type="SAM" id="Phobius"/>
    </source>
</evidence>
<sequence>MASKAVGLGNRIAPPRFLLFLGTLIASFGGLWFLDFGDLADAVVLSFDLAALVFLLSLIPLTRKSDAATLRHHADANDANRMLVLIVTTVATLVVMAAIAGELPNASAGDRMSMVKLVGTLILTWLFANSVYALHYAHLYYSSRPKTGGDSGGIDFPGDDAPDYLDFAYFSFTLGMTFQTSDVQISGRSIRRIATLHSFAAFIFNIGVIAFTINALG</sequence>
<feature type="transmembrane region" description="Helical" evidence="1">
    <location>
        <begin position="40"/>
        <end position="61"/>
    </location>
</feature>
<name>A0A7W6EXK7_9SPHN</name>
<feature type="transmembrane region" description="Helical" evidence="1">
    <location>
        <begin position="113"/>
        <end position="134"/>
    </location>
</feature>
<dbReference type="InterPro" id="IPR009781">
    <property type="entry name" value="DUF1345"/>
</dbReference>
<keyword evidence="3" id="KW-1185">Reference proteome</keyword>
<proteinExistence type="predicted"/>
<keyword evidence="1" id="KW-0472">Membrane</keyword>
<dbReference type="AlphaFoldDB" id="A0A7W6EXK7"/>